<sequence length="142" mass="15346">MFLARPQWRGKTTTQINCPRQSCEDKTMRYHHTQARFSSLRNSILAAATISLVHCPAANAQGPLDDFPLVITCQNKDTYHVFYLSRIAKDGTATFTASDRLAGTITVTGQAKAVGDALSGGSCAGKSLEDLRASGQARDAKR</sequence>
<dbReference type="Proteomes" id="UP000520770">
    <property type="component" value="Unassembled WGS sequence"/>
</dbReference>
<gene>
    <name evidence="1" type="ORF">GGE33_004496</name>
</gene>
<evidence type="ECO:0000313" key="2">
    <source>
        <dbReference type="Proteomes" id="UP000520770"/>
    </source>
</evidence>
<name>A0A7W6SBI7_9HYPH</name>
<reference evidence="1 2" key="1">
    <citation type="submission" date="2020-08" db="EMBL/GenBank/DDBJ databases">
        <title>Genomic Encyclopedia of Type Strains, Phase IV (KMG-V): Genome sequencing to study the core and pangenomes of soil and plant-associated prokaryotes.</title>
        <authorList>
            <person name="Whitman W."/>
        </authorList>
    </citation>
    <scope>NUCLEOTIDE SEQUENCE [LARGE SCALE GENOMIC DNA]</scope>
    <source>
        <strain evidence="1 2">SEMIA 448</strain>
    </source>
</reference>
<comment type="caution">
    <text evidence="1">The sequence shown here is derived from an EMBL/GenBank/DDBJ whole genome shotgun (WGS) entry which is preliminary data.</text>
</comment>
<protein>
    <submittedName>
        <fullName evidence="1">Uncharacterized protein</fullName>
    </submittedName>
</protein>
<dbReference type="EMBL" id="JACIGW010000006">
    <property type="protein sequence ID" value="MBB4350722.1"/>
    <property type="molecule type" value="Genomic_DNA"/>
</dbReference>
<proteinExistence type="predicted"/>
<organism evidence="1 2">
    <name type="scientific">Aliirhizobium cellulosilyticum</name>
    <dbReference type="NCBI Taxonomy" id="393664"/>
    <lineage>
        <taxon>Bacteria</taxon>
        <taxon>Pseudomonadati</taxon>
        <taxon>Pseudomonadota</taxon>
        <taxon>Alphaproteobacteria</taxon>
        <taxon>Hyphomicrobiales</taxon>
        <taxon>Rhizobiaceae</taxon>
        <taxon>Aliirhizobium</taxon>
    </lineage>
</organism>
<dbReference type="AlphaFoldDB" id="A0A7W6SBI7"/>
<evidence type="ECO:0000313" key="1">
    <source>
        <dbReference type="EMBL" id="MBB4350722.1"/>
    </source>
</evidence>
<accession>A0A7W6SBI7</accession>